<dbReference type="OMA" id="EYLVFNR"/>
<comment type="subcellular location">
    <subcellularLocation>
        <location evidence="1">Cytoplasm</location>
        <location evidence="1">Cytoskeleton</location>
        <location evidence="1">Cilium basal body</location>
    </subcellularLocation>
    <subcellularLocation>
        <location evidence="3">Cytoplasm</location>
        <location evidence="3">Cytoskeleton</location>
        <location evidence="3">Microtubule organizing center</location>
        <location evidence="3">Centrosome</location>
        <location evidence="3">Centriolar satellite</location>
    </subcellularLocation>
    <subcellularLocation>
        <location evidence="2">Cytoplasmic granule</location>
    </subcellularLocation>
</comment>
<reference evidence="16" key="1">
    <citation type="submission" date="2025-08" db="UniProtKB">
        <authorList>
            <consortium name="RefSeq"/>
        </authorList>
    </citation>
    <scope>IDENTIFICATION</scope>
</reference>
<evidence type="ECO:0000256" key="13">
    <source>
        <dbReference type="SAM" id="MobiDB-lite"/>
    </source>
</evidence>
<evidence type="ECO:0000256" key="8">
    <source>
        <dbReference type="ARBA" id="ARBA00023273"/>
    </source>
</evidence>
<comment type="similarity">
    <text evidence="4">Belongs to the CEP43 family.</text>
</comment>
<dbReference type="KEGG" id="aplc:110978552"/>
<evidence type="ECO:0000256" key="3">
    <source>
        <dbReference type="ARBA" id="ARBA00004607"/>
    </source>
</evidence>
<evidence type="ECO:0000256" key="11">
    <source>
        <dbReference type="ARBA" id="ARBA00076755"/>
    </source>
</evidence>
<comment type="function">
    <text evidence="9">Involved in the biogenesis of cilia. Required for the recruitment of PLK1 to centrosomes and S phase progression.</text>
</comment>
<dbReference type="Gene3D" id="1.20.960.40">
    <property type="match status" value="1"/>
</dbReference>
<dbReference type="Pfam" id="PF09398">
    <property type="entry name" value="FOP_dimer"/>
    <property type="match status" value="1"/>
</dbReference>
<dbReference type="PANTHER" id="PTHR15431">
    <property type="entry name" value="FGFR1 ONCOGENE PARTNER/LISH DOMAIN-CONTAINING PROTEIN"/>
    <property type="match status" value="1"/>
</dbReference>
<dbReference type="GO" id="GO:0060271">
    <property type="term" value="P:cilium assembly"/>
    <property type="evidence" value="ECO:0007669"/>
    <property type="project" value="TreeGrafter"/>
</dbReference>
<proteinExistence type="inferred from homology"/>
<keyword evidence="15" id="KW-1185">Reference proteome</keyword>
<dbReference type="Proteomes" id="UP000694845">
    <property type="component" value="Unplaced"/>
</dbReference>
<dbReference type="CTD" id="123811"/>
<evidence type="ECO:0000313" key="16">
    <source>
        <dbReference type="RefSeq" id="XP_022089332.1"/>
    </source>
</evidence>
<evidence type="ECO:0000256" key="9">
    <source>
        <dbReference type="ARBA" id="ARBA00055043"/>
    </source>
</evidence>
<dbReference type="GeneID" id="110978552"/>
<protein>
    <recommendedName>
        <fullName evidence="10">Centrosomal protein 20</fullName>
    </recommendedName>
    <alternativeName>
        <fullName evidence="11">FGFR1OP N-terminal-like protein</fullName>
    </alternativeName>
    <alternativeName>
        <fullName evidence="12">LisH domain-containing protein FOPNL</fullName>
    </alternativeName>
</protein>
<evidence type="ECO:0000256" key="12">
    <source>
        <dbReference type="ARBA" id="ARBA00081996"/>
    </source>
</evidence>
<dbReference type="FunFam" id="1.20.960.40:FF:000002">
    <property type="entry name" value="LisH domain-containing protein FOPNL"/>
    <property type="match status" value="1"/>
</dbReference>
<evidence type="ECO:0000256" key="1">
    <source>
        <dbReference type="ARBA" id="ARBA00004120"/>
    </source>
</evidence>
<sequence length="171" mass="19407">MSSVQELKSVLRETLETRGVLGQIKARVRAEVFHALDDQSDPRPPLSNENMLINELIREYLEFNKYKYAASVLMAESGQPQTPLDREFLVNELNITEDRDTATVPLLYGILSHFLQSKRTPVTRDYGRATKASNKDSRLAHNRIHVPPATQDGEFPGHTEEPLVLRGGIRR</sequence>
<evidence type="ECO:0000256" key="4">
    <source>
        <dbReference type="ARBA" id="ARBA00005385"/>
    </source>
</evidence>
<evidence type="ECO:0000256" key="5">
    <source>
        <dbReference type="ARBA" id="ARBA00022490"/>
    </source>
</evidence>
<keyword evidence="7" id="KW-0206">Cytoskeleton</keyword>
<dbReference type="GO" id="GO:0034451">
    <property type="term" value="C:centriolar satellite"/>
    <property type="evidence" value="ECO:0007669"/>
    <property type="project" value="UniProtKB-SubCell"/>
</dbReference>
<keyword evidence="6" id="KW-0970">Cilium biogenesis/degradation</keyword>
<evidence type="ECO:0000259" key="14">
    <source>
        <dbReference type="Pfam" id="PF09398"/>
    </source>
</evidence>
<dbReference type="PANTHER" id="PTHR15431:SF19">
    <property type="entry name" value="CENTROSOMAL PROTEIN 20-RELATED"/>
    <property type="match status" value="1"/>
</dbReference>
<dbReference type="RefSeq" id="XP_022089332.1">
    <property type="nucleotide sequence ID" value="XM_022233640.1"/>
</dbReference>
<evidence type="ECO:0000256" key="7">
    <source>
        <dbReference type="ARBA" id="ARBA00023212"/>
    </source>
</evidence>
<organism evidence="15 16">
    <name type="scientific">Acanthaster planci</name>
    <name type="common">Crown-of-thorns starfish</name>
    <dbReference type="NCBI Taxonomy" id="133434"/>
    <lineage>
        <taxon>Eukaryota</taxon>
        <taxon>Metazoa</taxon>
        <taxon>Echinodermata</taxon>
        <taxon>Eleutherozoa</taxon>
        <taxon>Asterozoa</taxon>
        <taxon>Asteroidea</taxon>
        <taxon>Valvatacea</taxon>
        <taxon>Valvatida</taxon>
        <taxon>Acanthasteridae</taxon>
        <taxon>Acanthaster</taxon>
    </lineage>
</organism>
<name>A0A8B7Y9V1_ACAPL</name>
<dbReference type="GO" id="GO:0036064">
    <property type="term" value="C:ciliary basal body"/>
    <property type="evidence" value="ECO:0007669"/>
    <property type="project" value="TreeGrafter"/>
</dbReference>
<dbReference type="GO" id="GO:0031514">
    <property type="term" value="C:motile cilium"/>
    <property type="evidence" value="ECO:0007669"/>
    <property type="project" value="TreeGrafter"/>
</dbReference>
<accession>A0A8B7Y9V1</accession>
<dbReference type="InterPro" id="IPR018993">
    <property type="entry name" value="FOP_dimerisation-dom_N"/>
</dbReference>
<feature type="domain" description="FGFR1 oncogene partner (FOP) N-terminal dimerisation" evidence="14">
    <location>
        <begin position="44"/>
        <end position="113"/>
    </location>
</feature>
<dbReference type="AlphaFoldDB" id="A0A8B7Y9V1"/>
<dbReference type="InterPro" id="IPR006594">
    <property type="entry name" value="LisH"/>
</dbReference>
<keyword evidence="8" id="KW-0966">Cell projection</keyword>
<dbReference type="SMART" id="SM00667">
    <property type="entry name" value="LisH"/>
    <property type="match status" value="1"/>
</dbReference>
<gene>
    <name evidence="16" type="primary">LOC110978552</name>
</gene>
<feature type="region of interest" description="Disordered" evidence="13">
    <location>
        <begin position="147"/>
        <end position="171"/>
    </location>
</feature>
<dbReference type="GO" id="GO:0034453">
    <property type="term" value="P:microtubule anchoring"/>
    <property type="evidence" value="ECO:0007669"/>
    <property type="project" value="InterPro"/>
</dbReference>
<dbReference type="PROSITE" id="PS50896">
    <property type="entry name" value="LISH"/>
    <property type="match status" value="1"/>
</dbReference>
<dbReference type="OrthoDB" id="5970631at2759"/>
<evidence type="ECO:0000313" key="15">
    <source>
        <dbReference type="Proteomes" id="UP000694845"/>
    </source>
</evidence>
<keyword evidence="5" id="KW-0963">Cytoplasm</keyword>
<evidence type="ECO:0000256" key="6">
    <source>
        <dbReference type="ARBA" id="ARBA00022794"/>
    </source>
</evidence>
<evidence type="ECO:0000256" key="10">
    <source>
        <dbReference type="ARBA" id="ARBA00070736"/>
    </source>
</evidence>
<evidence type="ECO:0000256" key="2">
    <source>
        <dbReference type="ARBA" id="ARBA00004463"/>
    </source>
</evidence>